<dbReference type="InterPro" id="IPR029442">
    <property type="entry name" value="GyrI-like"/>
</dbReference>
<dbReference type="PANTHER" id="PTHR30204">
    <property type="entry name" value="REDOX-CYCLING DRUG-SENSING TRANSCRIPTIONAL ACTIVATOR SOXR"/>
    <property type="match status" value="1"/>
</dbReference>
<dbReference type="PROSITE" id="PS50937">
    <property type="entry name" value="HTH_MERR_2"/>
    <property type="match status" value="1"/>
</dbReference>
<dbReference type="InterPro" id="IPR047057">
    <property type="entry name" value="MerR_fam"/>
</dbReference>
<dbReference type="RefSeq" id="WP_135657517.1">
    <property type="nucleotide sequence ID" value="NZ_SRMQ01000002.1"/>
</dbReference>
<keyword evidence="1" id="KW-0238">DNA-binding</keyword>
<dbReference type="GO" id="GO:0003677">
    <property type="term" value="F:DNA binding"/>
    <property type="evidence" value="ECO:0007669"/>
    <property type="project" value="UniProtKB-KW"/>
</dbReference>
<evidence type="ECO:0000259" key="3">
    <source>
        <dbReference type="PROSITE" id="PS50937"/>
    </source>
</evidence>
<feature type="domain" description="HTH merR-type" evidence="3">
    <location>
        <begin position="1"/>
        <end position="71"/>
    </location>
</feature>
<dbReference type="Pfam" id="PF06445">
    <property type="entry name" value="GyrI-like"/>
    <property type="match status" value="1"/>
</dbReference>
<dbReference type="InterPro" id="IPR009061">
    <property type="entry name" value="DNA-bd_dom_put_sf"/>
</dbReference>
<evidence type="ECO:0000256" key="1">
    <source>
        <dbReference type="ARBA" id="ARBA00023125"/>
    </source>
</evidence>
<sequence>MLTIGEFSKISRVSAKTLRYYDEIGLFKPGYVSDFSSYRYYRVSQLRDILLISKLKQYQFTLPEIARILSKDDAAYLKEAINQKRIELQRQIREQESVLLQMEEDLKRIERCDSIMEINYLIKTVSFQPKTIFSLRRRMGVKDFPRAYGDLFAEMERNKVKPCGLLLTVYHDSEFNHDATDIEVGAEVPQDSACTVRKLDPGLCCFATHVGPYENFNQCYTALMEWIDREGYTISGPPFELYIKGYDDNVAPEEFVTEVYFPIKK</sequence>
<dbReference type="AlphaFoldDB" id="A0A4Z0YED3"/>
<dbReference type="SMART" id="SM00422">
    <property type="entry name" value="HTH_MERR"/>
    <property type="match status" value="1"/>
</dbReference>
<dbReference type="EMBL" id="SRMQ01000002">
    <property type="protein sequence ID" value="TGJ77203.1"/>
    <property type="molecule type" value="Genomic_DNA"/>
</dbReference>
<dbReference type="PANTHER" id="PTHR30204:SF97">
    <property type="entry name" value="MERR FAMILY REGULATORY PROTEIN"/>
    <property type="match status" value="1"/>
</dbReference>
<feature type="coiled-coil region" evidence="2">
    <location>
        <begin position="78"/>
        <end position="112"/>
    </location>
</feature>
<comment type="caution">
    <text evidence="4">The sequence shown here is derived from an EMBL/GenBank/DDBJ whole genome shotgun (WGS) entry which is preliminary data.</text>
</comment>
<dbReference type="Proteomes" id="UP000297714">
    <property type="component" value="Unassembled WGS sequence"/>
</dbReference>
<dbReference type="SUPFAM" id="SSF46955">
    <property type="entry name" value="Putative DNA-binding domain"/>
    <property type="match status" value="1"/>
</dbReference>
<accession>A0A4Z0YED3</accession>
<dbReference type="Pfam" id="PF13411">
    <property type="entry name" value="MerR_1"/>
    <property type="match status" value="1"/>
</dbReference>
<dbReference type="Gene3D" id="1.10.1660.10">
    <property type="match status" value="1"/>
</dbReference>
<evidence type="ECO:0000313" key="4">
    <source>
        <dbReference type="EMBL" id="TGJ77203.1"/>
    </source>
</evidence>
<keyword evidence="5" id="KW-1185">Reference proteome</keyword>
<keyword evidence="2" id="KW-0175">Coiled coil</keyword>
<dbReference type="OrthoDB" id="9773308at2"/>
<dbReference type="InterPro" id="IPR000551">
    <property type="entry name" value="MerR-type_HTH_dom"/>
</dbReference>
<dbReference type="InterPro" id="IPR010499">
    <property type="entry name" value="AraC_E-bd"/>
</dbReference>
<dbReference type="Gene3D" id="3.20.80.10">
    <property type="entry name" value="Regulatory factor, effector binding domain"/>
    <property type="match status" value="1"/>
</dbReference>
<reference evidence="4 5" key="1">
    <citation type="submission" date="2019-04" db="EMBL/GenBank/DDBJ databases">
        <authorList>
            <person name="Poehlein A."/>
            <person name="Bengelsdorf F.R."/>
            <person name="Duerre P."/>
            <person name="Daniel R."/>
        </authorList>
    </citation>
    <scope>NUCLEOTIDE SEQUENCE [LARGE SCALE GENOMIC DNA]</scope>
    <source>
        <strain evidence="4 5">BS-1</strain>
    </source>
</reference>
<dbReference type="CDD" id="cd01107">
    <property type="entry name" value="HTH_BmrR"/>
    <property type="match status" value="1"/>
</dbReference>
<evidence type="ECO:0000256" key="2">
    <source>
        <dbReference type="SAM" id="Coils"/>
    </source>
</evidence>
<dbReference type="SMART" id="SM00871">
    <property type="entry name" value="AraC_E_bind"/>
    <property type="match status" value="1"/>
</dbReference>
<name>A0A4Z0YED3_9FIRM</name>
<proteinExistence type="predicted"/>
<dbReference type="GO" id="GO:0003700">
    <property type="term" value="F:DNA-binding transcription factor activity"/>
    <property type="evidence" value="ECO:0007669"/>
    <property type="project" value="InterPro"/>
</dbReference>
<evidence type="ECO:0000313" key="5">
    <source>
        <dbReference type="Proteomes" id="UP000297714"/>
    </source>
</evidence>
<protein>
    <submittedName>
        <fullName evidence="4">Multidrug-efflux transporter 1 regulator</fullName>
    </submittedName>
</protein>
<gene>
    <name evidence="4" type="primary">bmrR</name>
    <name evidence="4" type="ORF">CAGA_05710</name>
</gene>
<organism evidence="4 5">
    <name type="scientific">Caproiciproducens galactitolivorans</name>
    <dbReference type="NCBI Taxonomy" id="642589"/>
    <lineage>
        <taxon>Bacteria</taxon>
        <taxon>Bacillati</taxon>
        <taxon>Bacillota</taxon>
        <taxon>Clostridia</taxon>
        <taxon>Eubacteriales</taxon>
        <taxon>Acutalibacteraceae</taxon>
        <taxon>Caproiciproducens</taxon>
    </lineage>
</organism>
<dbReference type="InterPro" id="IPR011256">
    <property type="entry name" value="Reg_factor_effector_dom_sf"/>
</dbReference>
<dbReference type="SUPFAM" id="SSF55136">
    <property type="entry name" value="Probable bacterial effector-binding domain"/>
    <property type="match status" value="1"/>
</dbReference>
<dbReference type="PROSITE" id="PS00552">
    <property type="entry name" value="HTH_MERR_1"/>
    <property type="match status" value="1"/>
</dbReference>